<protein>
    <submittedName>
        <fullName evidence="5">Uncharacterized protein</fullName>
    </submittedName>
</protein>
<dbReference type="EMBL" id="KI912118">
    <property type="protein sequence ID" value="ETS75353.1"/>
    <property type="molecule type" value="Genomic_DNA"/>
</dbReference>
<dbReference type="KEGG" id="pfy:PFICI_12297"/>
<sequence>MAPPSQNSKLPWGMGLLTTFCIILAFVFHSRWERPVSQWPMNLPLRTYTFVDHPHLRDFDNAEAGQFWGAMVWHDWWDAEWRDDAGRRFPRGIDVFHKMHCLIAIREEFANLAMDDARPAKRQVASEPQTGSHEKRVVDLTLNQNHLEHCFDFLRQDILCAADMTLEPLAEGYVETDGQGVEHQCKDWRVLLDLMKLPDMDEI</sequence>
<evidence type="ECO:0000256" key="2">
    <source>
        <dbReference type="ARBA" id="ARBA00023002"/>
    </source>
</evidence>
<evidence type="ECO:0000256" key="3">
    <source>
        <dbReference type="ARBA" id="ARBA00035112"/>
    </source>
</evidence>
<keyword evidence="4" id="KW-0812">Transmembrane</keyword>
<dbReference type="InterPro" id="IPR021765">
    <property type="entry name" value="UstYa-like"/>
</dbReference>
<dbReference type="Proteomes" id="UP000030651">
    <property type="component" value="Unassembled WGS sequence"/>
</dbReference>
<dbReference type="eggNOG" id="ENOG502TBUK">
    <property type="taxonomic scope" value="Eukaryota"/>
</dbReference>
<keyword evidence="2" id="KW-0560">Oxidoreductase</keyword>
<keyword evidence="6" id="KW-1185">Reference proteome</keyword>
<evidence type="ECO:0000313" key="6">
    <source>
        <dbReference type="Proteomes" id="UP000030651"/>
    </source>
</evidence>
<gene>
    <name evidence="5" type="ORF">PFICI_12297</name>
</gene>
<accession>W3WNB9</accession>
<dbReference type="InParanoid" id="W3WNB9"/>
<evidence type="ECO:0000256" key="4">
    <source>
        <dbReference type="SAM" id="Phobius"/>
    </source>
</evidence>
<evidence type="ECO:0000256" key="1">
    <source>
        <dbReference type="ARBA" id="ARBA00004685"/>
    </source>
</evidence>
<keyword evidence="4" id="KW-0472">Membrane</keyword>
<name>W3WNB9_PESFW</name>
<dbReference type="OrthoDB" id="3687641at2759"/>
<dbReference type="GO" id="GO:0016491">
    <property type="term" value="F:oxidoreductase activity"/>
    <property type="evidence" value="ECO:0007669"/>
    <property type="project" value="UniProtKB-KW"/>
</dbReference>
<keyword evidence="4" id="KW-1133">Transmembrane helix</keyword>
<dbReference type="PANTHER" id="PTHR33365">
    <property type="entry name" value="YALI0B05434P"/>
    <property type="match status" value="1"/>
</dbReference>
<dbReference type="HOGENOM" id="CLU_1378001_0_0_1"/>
<comment type="pathway">
    <text evidence="1">Mycotoxin biosynthesis.</text>
</comment>
<dbReference type="PANTHER" id="PTHR33365:SF11">
    <property type="entry name" value="TAT PATHWAY SIGNAL SEQUENCE"/>
    <property type="match status" value="1"/>
</dbReference>
<dbReference type="RefSeq" id="XP_007839069.1">
    <property type="nucleotide sequence ID" value="XM_007840878.1"/>
</dbReference>
<dbReference type="OMA" id="SITRRMH"/>
<evidence type="ECO:0000313" key="5">
    <source>
        <dbReference type="EMBL" id="ETS75353.1"/>
    </source>
</evidence>
<comment type="similarity">
    <text evidence="3">Belongs to the ustYa family.</text>
</comment>
<reference evidence="6" key="1">
    <citation type="journal article" date="2015" name="BMC Genomics">
        <title>Genomic and transcriptomic analysis of the endophytic fungus Pestalotiopsis fici reveals its lifestyle and high potential for synthesis of natural products.</title>
        <authorList>
            <person name="Wang X."/>
            <person name="Zhang X."/>
            <person name="Liu L."/>
            <person name="Xiang M."/>
            <person name="Wang W."/>
            <person name="Sun X."/>
            <person name="Che Y."/>
            <person name="Guo L."/>
            <person name="Liu G."/>
            <person name="Guo L."/>
            <person name="Wang C."/>
            <person name="Yin W.B."/>
            <person name="Stadler M."/>
            <person name="Zhang X."/>
            <person name="Liu X."/>
        </authorList>
    </citation>
    <scope>NUCLEOTIDE SEQUENCE [LARGE SCALE GENOMIC DNA]</scope>
    <source>
        <strain evidence="6">W106-1 / CGMCC3.15140</strain>
    </source>
</reference>
<dbReference type="GO" id="GO:0043386">
    <property type="term" value="P:mycotoxin biosynthetic process"/>
    <property type="evidence" value="ECO:0007669"/>
    <property type="project" value="InterPro"/>
</dbReference>
<organism evidence="5 6">
    <name type="scientific">Pestalotiopsis fici (strain W106-1 / CGMCC3.15140)</name>
    <dbReference type="NCBI Taxonomy" id="1229662"/>
    <lineage>
        <taxon>Eukaryota</taxon>
        <taxon>Fungi</taxon>
        <taxon>Dikarya</taxon>
        <taxon>Ascomycota</taxon>
        <taxon>Pezizomycotina</taxon>
        <taxon>Sordariomycetes</taxon>
        <taxon>Xylariomycetidae</taxon>
        <taxon>Amphisphaeriales</taxon>
        <taxon>Sporocadaceae</taxon>
        <taxon>Pestalotiopsis</taxon>
    </lineage>
</organism>
<dbReference type="AlphaFoldDB" id="W3WNB9"/>
<proteinExistence type="inferred from homology"/>
<dbReference type="GeneID" id="19277310"/>
<dbReference type="Pfam" id="PF11807">
    <property type="entry name" value="UstYa"/>
    <property type="match status" value="1"/>
</dbReference>
<feature type="transmembrane region" description="Helical" evidence="4">
    <location>
        <begin position="12"/>
        <end position="32"/>
    </location>
</feature>